<dbReference type="EMBL" id="GGEC01082708">
    <property type="protein sequence ID" value="MBX63192.1"/>
    <property type="molecule type" value="Transcribed_RNA"/>
</dbReference>
<sequence>MISLLLSSSKTFNESCIDLNLAYMVMRPLQTFDSNEKPVFTQNP</sequence>
<reference evidence="1" key="1">
    <citation type="submission" date="2018-02" db="EMBL/GenBank/DDBJ databases">
        <title>Rhizophora mucronata_Transcriptome.</title>
        <authorList>
            <person name="Meera S.P."/>
            <person name="Sreeshan A."/>
            <person name="Augustine A."/>
        </authorList>
    </citation>
    <scope>NUCLEOTIDE SEQUENCE</scope>
    <source>
        <tissue evidence="1">Leaf</tissue>
    </source>
</reference>
<name>A0A2P2Q880_RHIMU</name>
<evidence type="ECO:0000313" key="1">
    <source>
        <dbReference type="EMBL" id="MBX63192.1"/>
    </source>
</evidence>
<protein>
    <submittedName>
        <fullName evidence="1">Uncharacterized protein</fullName>
    </submittedName>
</protein>
<accession>A0A2P2Q880</accession>
<organism evidence="1">
    <name type="scientific">Rhizophora mucronata</name>
    <name type="common">Asiatic mangrove</name>
    <dbReference type="NCBI Taxonomy" id="61149"/>
    <lineage>
        <taxon>Eukaryota</taxon>
        <taxon>Viridiplantae</taxon>
        <taxon>Streptophyta</taxon>
        <taxon>Embryophyta</taxon>
        <taxon>Tracheophyta</taxon>
        <taxon>Spermatophyta</taxon>
        <taxon>Magnoliopsida</taxon>
        <taxon>eudicotyledons</taxon>
        <taxon>Gunneridae</taxon>
        <taxon>Pentapetalae</taxon>
        <taxon>rosids</taxon>
        <taxon>fabids</taxon>
        <taxon>Malpighiales</taxon>
        <taxon>Rhizophoraceae</taxon>
        <taxon>Rhizophora</taxon>
    </lineage>
</organism>
<dbReference type="AlphaFoldDB" id="A0A2P2Q880"/>
<proteinExistence type="predicted"/>